<dbReference type="GO" id="GO:0016757">
    <property type="term" value="F:glycosyltransferase activity"/>
    <property type="evidence" value="ECO:0007669"/>
    <property type="project" value="UniProtKB-KW"/>
</dbReference>
<dbReference type="PANTHER" id="PTHR43685:SF2">
    <property type="entry name" value="GLYCOSYLTRANSFERASE 2-LIKE DOMAIN-CONTAINING PROTEIN"/>
    <property type="match status" value="1"/>
</dbReference>
<dbReference type="InterPro" id="IPR029044">
    <property type="entry name" value="Nucleotide-diphossugar_trans"/>
</dbReference>
<keyword evidence="3" id="KW-1185">Reference proteome</keyword>
<keyword evidence="2" id="KW-0808">Transferase</keyword>
<feature type="domain" description="Glycosyltransferase 2-like" evidence="1">
    <location>
        <begin position="6"/>
        <end position="162"/>
    </location>
</feature>
<reference evidence="2 3" key="1">
    <citation type="submission" date="2024-09" db="EMBL/GenBank/DDBJ databases">
        <authorList>
            <person name="Sun Q."/>
            <person name="Mori K."/>
        </authorList>
    </citation>
    <scope>NUCLEOTIDE SEQUENCE [LARGE SCALE GENOMIC DNA]</scope>
    <source>
        <strain evidence="2 3">NCAIM B.02610</strain>
    </source>
</reference>
<dbReference type="RefSeq" id="WP_335961314.1">
    <property type="nucleotide sequence ID" value="NZ_JAXBLX010000016.1"/>
</dbReference>
<dbReference type="EC" id="2.4.-.-" evidence="2"/>
<dbReference type="PANTHER" id="PTHR43685">
    <property type="entry name" value="GLYCOSYLTRANSFERASE"/>
    <property type="match status" value="1"/>
</dbReference>
<dbReference type="Gene3D" id="3.90.550.10">
    <property type="entry name" value="Spore Coat Polysaccharide Biosynthesis Protein SpsA, Chain A"/>
    <property type="match status" value="1"/>
</dbReference>
<dbReference type="Proteomes" id="UP001589838">
    <property type="component" value="Unassembled WGS sequence"/>
</dbReference>
<dbReference type="Pfam" id="PF00535">
    <property type="entry name" value="Glycos_transf_2"/>
    <property type="match status" value="1"/>
</dbReference>
<comment type="caution">
    <text evidence="2">The sequence shown here is derived from an EMBL/GenBank/DDBJ whole genome shotgun (WGS) entry which is preliminary data.</text>
</comment>
<evidence type="ECO:0000313" key="3">
    <source>
        <dbReference type="Proteomes" id="UP001589838"/>
    </source>
</evidence>
<dbReference type="CDD" id="cd00761">
    <property type="entry name" value="Glyco_tranf_GTA_type"/>
    <property type="match status" value="1"/>
</dbReference>
<evidence type="ECO:0000313" key="2">
    <source>
        <dbReference type="EMBL" id="MFC0470039.1"/>
    </source>
</evidence>
<organism evidence="2 3">
    <name type="scientific">Halalkalibacter kiskunsagensis</name>
    <dbReference type="NCBI Taxonomy" id="1548599"/>
    <lineage>
        <taxon>Bacteria</taxon>
        <taxon>Bacillati</taxon>
        <taxon>Bacillota</taxon>
        <taxon>Bacilli</taxon>
        <taxon>Bacillales</taxon>
        <taxon>Bacillaceae</taxon>
        <taxon>Halalkalibacter</taxon>
    </lineage>
</organism>
<evidence type="ECO:0000259" key="1">
    <source>
        <dbReference type="Pfam" id="PF00535"/>
    </source>
</evidence>
<gene>
    <name evidence="2" type="ORF">ACFFHM_05735</name>
</gene>
<protein>
    <submittedName>
        <fullName evidence="2">Glycosyltransferase family 2 protein</fullName>
        <ecNumber evidence="2">2.4.-.-</ecNumber>
    </submittedName>
</protein>
<proteinExistence type="predicted"/>
<accession>A0ABV6K9W2</accession>
<dbReference type="SUPFAM" id="SSF53448">
    <property type="entry name" value="Nucleotide-diphospho-sugar transferases"/>
    <property type="match status" value="1"/>
</dbReference>
<keyword evidence="2" id="KW-0328">Glycosyltransferase</keyword>
<dbReference type="InterPro" id="IPR050834">
    <property type="entry name" value="Glycosyltransf_2"/>
</dbReference>
<sequence>MKPRVSVILTSYNKPQTVGKAIQSVLRQTLKDWELFIMDDASNEETTLIIRKYLNDERIHYYNSQINNEDRYKTTRYATLINQAIPLTKGKYLSYLTDDTEYVTTRLKEMVTYLEKNVNVEVVYSGQIIQRVNNALKVISKNTRKTRGIIRKAANRVDHCSVLHSRKIAEKVFRKYQSYWDDDPKNWHNGDAAFWARLNEFVAFYPIKKELDISYKTPVSFQRLNAYLPSKIPDGILVKGLGSKVYLIDNQERREIMEGMFELLKYDRNKIVDIPDPVLYKFPRGVPIDEFVYKNLSLPNQRLIKAEGNNDTFYIQDNKKRKILDQKTLQRFHFKIKDVISIDNEVIVKIPDGPPIRSSLSPEYILPNGFIFKQGTDYYLSNRNKLHFIHKYVLNKLKFKEEESVLISKQELVLFEKGDCLIFELFTG</sequence>
<dbReference type="InterPro" id="IPR001173">
    <property type="entry name" value="Glyco_trans_2-like"/>
</dbReference>
<dbReference type="EMBL" id="JBHLUX010000017">
    <property type="protein sequence ID" value="MFC0470039.1"/>
    <property type="molecule type" value="Genomic_DNA"/>
</dbReference>
<name>A0ABV6K9W2_9BACI</name>